<organism evidence="1 2">
    <name type="scientific">Flavobacterium jejuense</name>
    <dbReference type="NCBI Taxonomy" id="1544455"/>
    <lineage>
        <taxon>Bacteria</taxon>
        <taxon>Pseudomonadati</taxon>
        <taxon>Bacteroidota</taxon>
        <taxon>Flavobacteriia</taxon>
        <taxon>Flavobacteriales</taxon>
        <taxon>Flavobacteriaceae</taxon>
        <taxon>Flavobacterium</taxon>
    </lineage>
</organism>
<dbReference type="EMBL" id="VEVQ02000014">
    <property type="protein sequence ID" value="NHN27450.1"/>
    <property type="molecule type" value="Genomic_DNA"/>
</dbReference>
<evidence type="ECO:0000313" key="2">
    <source>
        <dbReference type="Proteomes" id="UP000817854"/>
    </source>
</evidence>
<protein>
    <submittedName>
        <fullName evidence="1">Uncharacterized protein</fullName>
    </submittedName>
</protein>
<reference evidence="1" key="1">
    <citation type="submission" date="2019-05" db="EMBL/GenBank/DDBJ databases">
        <authorList>
            <person name="Lianzixin W."/>
        </authorList>
    </citation>
    <scope>NUCLEOTIDE SEQUENCE</scope>
    <source>
        <strain evidence="1">EC11</strain>
    </source>
</reference>
<name>A0ABX0J0H2_9FLAO</name>
<keyword evidence="2" id="KW-1185">Reference proteome</keyword>
<accession>A0ABX0J0H2</accession>
<sequence>MKNIVKLVAIVFLFQSFQCEEDRGDRNKKGQFEKLQNEKQEILDYIASVPCDETSGCNFIAFGSKPCGGPWEYLVYSNAIDINLLTNLVNNYNSDEAQYNELYNIYSDCTVVDPPENIECIDGICSIIQ</sequence>
<reference evidence="1" key="2">
    <citation type="submission" date="2020-02" db="EMBL/GenBank/DDBJ databases">
        <title>Flavobacterium profundi sp. nov., isolated from a deep-sea seamount.</title>
        <authorList>
            <person name="Zhang D.-C."/>
        </authorList>
    </citation>
    <scope>NUCLEOTIDE SEQUENCE</scope>
    <source>
        <strain evidence="1">EC11</strain>
    </source>
</reference>
<evidence type="ECO:0000313" key="1">
    <source>
        <dbReference type="EMBL" id="NHN27450.1"/>
    </source>
</evidence>
<dbReference type="Proteomes" id="UP000817854">
    <property type="component" value="Unassembled WGS sequence"/>
</dbReference>
<proteinExistence type="predicted"/>
<gene>
    <name evidence="1" type="ORF">FIA58_017355</name>
</gene>
<comment type="caution">
    <text evidence="1">The sequence shown here is derived from an EMBL/GenBank/DDBJ whole genome shotgun (WGS) entry which is preliminary data.</text>
</comment>
<dbReference type="RefSeq" id="WP_140963966.1">
    <property type="nucleotide sequence ID" value="NZ_VEVQ02000014.1"/>
</dbReference>